<dbReference type="Gene3D" id="2.40.10.10">
    <property type="entry name" value="Trypsin-like serine proteases"/>
    <property type="match status" value="1"/>
</dbReference>
<keyword evidence="1 3" id="KW-0732">Signal</keyword>
<organism evidence="4 5">
    <name type="scientific">Microtetraspora malaysiensis</name>
    <dbReference type="NCBI Taxonomy" id="161358"/>
    <lineage>
        <taxon>Bacteria</taxon>
        <taxon>Bacillati</taxon>
        <taxon>Actinomycetota</taxon>
        <taxon>Actinomycetes</taxon>
        <taxon>Streptosporangiales</taxon>
        <taxon>Streptosporangiaceae</taxon>
        <taxon>Microtetraspora</taxon>
    </lineage>
</organism>
<dbReference type="RefSeq" id="WP_387415082.1">
    <property type="nucleotide sequence ID" value="NZ_JBIASD010000019.1"/>
</dbReference>
<feature type="chain" id="PRO_5045852245" evidence="3">
    <location>
        <begin position="33"/>
        <end position="391"/>
    </location>
</feature>
<dbReference type="EC" id="3.4.21.-" evidence="4"/>
<reference evidence="4 5" key="1">
    <citation type="submission" date="2024-10" db="EMBL/GenBank/DDBJ databases">
        <title>The Natural Products Discovery Center: Release of the First 8490 Sequenced Strains for Exploring Actinobacteria Biosynthetic Diversity.</title>
        <authorList>
            <person name="Kalkreuter E."/>
            <person name="Kautsar S.A."/>
            <person name="Yang D."/>
            <person name="Bader C.D."/>
            <person name="Teijaro C.N."/>
            <person name="Fluegel L."/>
            <person name="Davis C.M."/>
            <person name="Simpson J.R."/>
            <person name="Lauterbach L."/>
            <person name="Steele A.D."/>
            <person name="Gui C."/>
            <person name="Meng S."/>
            <person name="Li G."/>
            <person name="Viehrig K."/>
            <person name="Ye F."/>
            <person name="Su P."/>
            <person name="Kiefer A.F."/>
            <person name="Nichols A."/>
            <person name="Cepeda A.J."/>
            <person name="Yan W."/>
            <person name="Fan B."/>
            <person name="Jiang Y."/>
            <person name="Adhikari A."/>
            <person name="Zheng C.-J."/>
            <person name="Schuster L."/>
            <person name="Cowan T.M."/>
            <person name="Smanski M.J."/>
            <person name="Chevrette M.G."/>
            <person name="De Carvalho L.P.S."/>
            <person name="Shen B."/>
        </authorList>
    </citation>
    <scope>NUCLEOTIDE SEQUENCE [LARGE SCALE GENOMIC DNA]</scope>
    <source>
        <strain evidence="4 5">NPDC002173</strain>
    </source>
</reference>
<accession>A0ABW6SZH0</accession>
<keyword evidence="4" id="KW-0378">Hydrolase</keyword>
<feature type="region of interest" description="Disordered" evidence="2">
    <location>
        <begin position="77"/>
        <end position="148"/>
    </location>
</feature>
<dbReference type="GO" id="GO:0016787">
    <property type="term" value="F:hydrolase activity"/>
    <property type="evidence" value="ECO:0007669"/>
    <property type="project" value="UniProtKB-KW"/>
</dbReference>
<evidence type="ECO:0000256" key="2">
    <source>
        <dbReference type="SAM" id="MobiDB-lite"/>
    </source>
</evidence>
<sequence>MKRVVLAATRTAAAAGVLCAATLVTSGAPAHAYDIAATRPLATEAQVPSVLAYWLGGDGRALAAATPYALRLKVSARQTERGAAPDGKPGGVRPADSGSAQEKAGQGKTAAGKTPGAKPDGGKPAQDTTDPDRTAQDGNRTAASKNVNLPRTTGRVFFVGSDDKPHWCSGTSVQGPHRNLVATAGHCVFDTETDGTPMRKWIFIPGYQPGAAPFGVYAGKQAFTHHDFATYRDLDRDYAFVAVHNGLAPQPSRAPGRVIKLADGGRLGDGVGGQGLAYNQEIGRRTVILGHSAPPVRGATFRLQDPSIHANALLGLKSSRTTDGSSWLIGYRKTGRLGYLNGVAIATSGGAAVSPYFDSELFSVYVAARKVRSDAVPGGVFRDGANEINIL</sequence>
<evidence type="ECO:0000256" key="1">
    <source>
        <dbReference type="ARBA" id="ARBA00022729"/>
    </source>
</evidence>
<protein>
    <submittedName>
        <fullName evidence="4">Trypsin-like serine peptidase</fullName>
        <ecNumber evidence="4">3.4.21.-</ecNumber>
    </submittedName>
</protein>
<comment type="caution">
    <text evidence="4">The sequence shown here is derived from an EMBL/GenBank/DDBJ whole genome shotgun (WGS) entry which is preliminary data.</text>
</comment>
<gene>
    <name evidence="4" type="ORF">ACFYXI_26670</name>
</gene>
<dbReference type="InterPro" id="IPR009003">
    <property type="entry name" value="Peptidase_S1_PA"/>
</dbReference>
<feature type="signal peptide" evidence="3">
    <location>
        <begin position="1"/>
        <end position="32"/>
    </location>
</feature>
<evidence type="ECO:0000313" key="5">
    <source>
        <dbReference type="Proteomes" id="UP001602013"/>
    </source>
</evidence>
<dbReference type="Proteomes" id="UP001602013">
    <property type="component" value="Unassembled WGS sequence"/>
</dbReference>
<dbReference type="PANTHER" id="PTHR15462">
    <property type="entry name" value="SERINE PROTEASE"/>
    <property type="match status" value="1"/>
</dbReference>
<feature type="compositionally biased region" description="Polar residues" evidence="2">
    <location>
        <begin position="136"/>
        <end position="148"/>
    </location>
</feature>
<name>A0ABW6SZH0_9ACTN</name>
<dbReference type="InterPro" id="IPR043504">
    <property type="entry name" value="Peptidase_S1_PA_chymotrypsin"/>
</dbReference>
<dbReference type="InterPro" id="IPR050966">
    <property type="entry name" value="Glutamyl_endopeptidase"/>
</dbReference>
<proteinExistence type="predicted"/>
<evidence type="ECO:0000256" key="3">
    <source>
        <dbReference type="SAM" id="SignalP"/>
    </source>
</evidence>
<evidence type="ECO:0000313" key="4">
    <source>
        <dbReference type="EMBL" id="MFF3669178.1"/>
    </source>
</evidence>
<dbReference type="EMBL" id="JBIASD010000019">
    <property type="protein sequence ID" value="MFF3669178.1"/>
    <property type="molecule type" value="Genomic_DNA"/>
</dbReference>
<keyword evidence="5" id="KW-1185">Reference proteome</keyword>
<dbReference type="SUPFAM" id="SSF50494">
    <property type="entry name" value="Trypsin-like serine proteases"/>
    <property type="match status" value="1"/>
</dbReference>